<reference evidence="2 3" key="1">
    <citation type="submission" date="2024-09" db="EMBL/GenBank/DDBJ databases">
        <title>Chromosome-scale assembly of Riccia fluitans.</title>
        <authorList>
            <person name="Paukszto L."/>
            <person name="Sawicki J."/>
            <person name="Karawczyk K."/>
            <person name="Piernik-Szablinska J."/>
            <person name="Szczecinska M."/>
            <person name="Mazdziarz M."/>
        </authorList>
    </citation>
    <scope>NUCLEOTIDE SEQUENCE [LARGE SCALE GENOMIC DNA]</scope>
    <source>
        <strain evidence="2">Rf_01</strain>
        <tissue evidence="2">Aerial parts of the thallus</tissue>
    </source>
</reference>
<protein>
    <submittedName>
        <fullName evidence="2">Uncharacterized protein</fullName>
    </submittedName>
</protein>
<accession>A0ABD1XL35</accession>
<gene>
    <name evidence="2" type="ORF">R1flu_027179</name>
</gene>
<name>A0ABD1XL35_9MARC</name>
<feature type="region of interest" description="Disordered" evidence="1">
    <location>
        <begin position="29"/>
        <end position="89"/>
    </location>
</feature>
<evidence type="ECO:0000313" key="3">
    <source>
        <dbReference type="Proteomes" id="UP001605036"/>
    </source>
</evidence>
<dbReference type="Proteomes" id="UP001605036">
    <property type="component" value="Unassembled WGS sequence"/>
</dbReference>
<comment type="caution">
    <text evidence="2">The sequence shown here is derived from an EMBL/GenBank/DDBJ whole genome shotgun (WGS) entry which is preliminary data.</text>
</comment>
<keyword evidence="3" id="KW-1185">Reference proteome</keyword>
<dbReference type="AlphaFoldDB" id="A0ABD1XL35"/>
<evidence type="ECO:0000313" key="2">
    <source>
        <dbReference type="EMBL" id="KAL2608606.1"/>
    </source>
</evidence>
<sequence>MKVNLQSRPTYSREEALRLHWRGLISVRQGKQEASPMEANRSPPLAKRKKMKNHVATASPPLGEDFANGGETTKPGIAKDGSPMEAKTW</sequence>
<dbReference type="EMBL" id="JBHFFA010000008">
    <property type="protein sequence ID" value="KAL2608606.1"/>
    <property type="molecule type" value="Genomic_DNA"/>
</dbReference>
<organism evidence="2 3">
    <name type="scientific">Riccia fluitans</name>
    <dbReference type="NCBI Taxonomy" id="41844"/>
    <lineage>
        <taxon>Eukaryota</taxon>
        <taxon>Viridiplantae</taxon>
        <taxon>Streptophyta</taxon>
        <taxon>Embryophyta</taxon>
        <taxon>Marchantiophyta</taxon>
        <taxon>Marchantiopsida</taxon>
        <taxon>Marchantiidae</taxon>
        <taxon>Marchantiales</taxon>
        <taxon>Ricciaceae</taxon>
        <taxon>Riccia</taxon>
    </lineage>
</organism>
<evidence type="ECO:0000256" key="1">
    <source>
        <dbReference type="SAM" id="MobiDB-lite"/>
    </source>
</evidence>
<proteinExistence type="predicted"/>